<evidence type="ECO:0000313" key="2">
    <source>
        <dbReference type="Proteomes" id="UP000229713"/>
    </source>
</evidence>
<dbReference type="RefSeq" id="WP_099844557.1">
    <property type="nucleotide sequence ID" value="NZ_NKYI01000038.1"/>
</dbReference>
<protein>
    <submittedName>
        <fullName evidence="1">Uncharacterized protein</fullName>
    </submittedName>
</protein>
<accession>A0A855ETE6</accession>
<gene>
    <name evidence="1" type="ORF">CFY86_29060</name>
</gene>
<evidence type="ECO:0000313" key="1">
    <source>
        <dbReference type="EMBL" id="PIK80774.1"/>
    </source>
</evidence>
<proteinExistence type="predicted"/>
<comment type="caution">
    <text evidence="1">The sequence shown here is derived from an EMBL/GenBank/DDBJ whole genome shotgun (WGS) entry which is preliminary data.</text>
</comment>
<dbReference type="AlphaFoldDB" id="A0A855ETE6"/>
<reference evidence="1 2" key="1">
    <citation type="submission" date="2017-07" db="EMBL/GenBank/DDBJ databases">
        <title>Raoultella ornithinolytica strain HH3 draft genome.</title>
        <authorList>
            <person name="Duceppe M.-O."/>
            <person name="Huang H."/>
            <person name="Phipps-Todd B."/>
        </authorList>
    </citation>
    <scope>NUCLEOTIDE SEQUENCE [LARGE SCALE GENOMIC DNA]</scope>
    <source>
        <strain evidence="1 2">HH3</strain>
    </source>
</reference>
<organism evidence="1 2">
    <name type="scientific">Raoultella ornithinolytica</name>
    <name type="common">Klebsiella ornithinolytica</name>
    <dbReference type="NCBI Taxonomy" id="54291"/>
    <lineage>
        <taxon>Bacteria</taxon>
        <taxon>Pseudomonadati</taxon>
        <taxon>Pseudomonadota</taxon>
        <taxon>Gammaproteobacteria</taxon>
        <taxon>Enterobacterales</taxon>
        <taxon>Enterobacteriaceae</taxon>
        <taxon>Klebsiella/Raoultella group</taxon>
        <taxon>Raoultella</taxon>
    </lineage>
</organism>
<sequence>MSKFEEICAAFDESQKKFIAYRDHCHKFARDFGMRFIRYLEVPEENVEWFNPDAVEPPKGRVTIPGAMYLDDDTFWHFGVRITIFDKQKSDFRPQIEIVFMVRRQSDGDFQVSVKHIDKIHDIQPDKDASYTVFFNAVHKIILALYQDDLENFLASQQSVRRIGFI</sequence>
<dbReference type="Proteomes" id="UP000229713">
    <property type="component" value="Unassembled WGS sequence"/>
</dbReference>
<dbReference type="EMBL" id="NKYI01000038">
    <property type="protein sequence ID" value="PIK80774.1"/>
    <property type="molecule type" value="Genomic_DNA"/>
</dbReference>
<name>A0A855ETE6_RAOOR</name>